<accession>A0ABX4TVU4</accession>
<evidence type="ECO:0000313" key="2">
    <source>
        <dbReference type="EMBL" id="PLU09777.1"/>
    </source>
</evidence>
<keyword evidence="3" id="KW-1185">Reference proteome</keyword>
<proteinExistence type="predicted"/>
<gene>
    <name evidence="2" type="ORF">BMJ33_00450</name>
</gene>
<evidence type="ECO:0000313" key="3">
    <source>
        <dbReference type="Proteomes" id="UP001190825"/>
    </source>
</evidence>
<protein>
    <recommendedName>
        <fullName evidence="4">Transposase</fullName>
    </recommendedName>
</protein>
<sequence>MRDRPAFAMIDALTSHALPKKRMMWVMNGHIFADMGRMTLQWRLRERTHSSLAATAGDGPGQPSRRCCRRQR</sequence>
<evidence type="ECO:0000256" key="1">
    <source>
        <dbReference type="SAM" id="MobiDB-lite"/>
    </source>
</evidence>
<dbReference type="EMBL" id="NBUC01000005">
    <property type="protein sequence ID" value="PLU09777.1"/>
    <property type="molecule type" value="Genomic_DNA"/>
</dbReference>
<feature type="region of interest" description="Disordered" evidence="1">
    <location>
        <begin position="51"/>
        <end position="72"/>
    </location>
</feature>
<reference evidence="2 3" key="1">
    <citation type="journal article" date="2018" name="FEMS Microbiol. Ecol.">
        <title>Co-invading symbiotic mutualists of Medicago polymorpha retain high ancestral diversity and contain diverse accessory genomes.</title>
        <authorList>
            <person name="Porter S.S."/>
            <person name="Faber-Hammond J.J."/>
            <person name="Friesen M.L."/>
        </authorList>
    </citation>
    <scope>NUCLEOTIDE SEQUENCE [LARGE SCALE GENOMIC DNA]</scope>
    <source>
        <strain evidence="2 3">Str16</strain>
    </source>
</reference>
<dbReference type="Proteomes" id="UP001190825">
    <property type="component" value="Unassembled WGS sequence"/>
</dbReference>
<evidence type="ECO:0008006" key="4">
    <source>
        <dbReference type="Google" id="ProtNLM"/>
    </source>
</evidence>
<name>A0ABX4TVU4_9HYPH</name>
<organism evidence="2 3">
    <name type="scientific">Sinorhizobium medicae</name>
    <dbReference type="NCBI Taxonomy" id="110321"/>
    <lineage>
        <taxon>Bacteria</taxon>
        <taxon>Pseudomonadati</taxon>
        <taxon>Pseudomonadota</taxon>
        <taxon>Alphaproteobacteria</taxon>
        <taxon>Hyphomicrobiales</taxon>
        <taxon>Rhizobiaceae</taxon>
        <taxon>Sinorhizobium/Ensifer group</taxon>
        <taxon>Sinorhizobium</taxon>
    </lineage>
</organism>
<comment type="caution">
    <text evidence="2">The sequence shown here is derived from an EMBL/GenBank/DDBJ whole genome shotgun (WGS) entry which is preliminary data.</text>
</comment>